<dbReference type="Pfam" id="PF09479">
    <property type="entry name" value="Flg_new"/>
    <property type="match status" value="7"/>
</dbReference>
<dbReference type="InterPro" id="IPR052574">
    <property type="entry name" value="CDIRP"/>
</dbReference>
<dbReference type="InterPro" id="IPR013378">
    <property type="entry name" value="InlB-like_B-rpt"/>
</dbReference>
<dbReference type="PANTHER" id="PTHR47566">
    <property type="match status" value="1"/>
</dbReference>
<comment type="subcellular location">
    <subcellularLocation>
        <location evidence="1">Cell envelope</location>
    </subcellularLocation>
</comment>
<dbReference type="InterPro" id="IPR012854">
    <property type="entry name" value="Cu_amine_oxidase-like_N"/>
</dbReference>
<feature type="chain" id="PRO_5045645541" evidence="4">
    <location>
        <begin position="30"/>
        <end position="1304"/>
    </location>
</feature>
<comment type="caution">
    <text evidence="7">The sequence shown here is derived from an EMBL/GenBank/DDBJ whole genome shotgun (WGS) entry which is preliminary data.</text>
</comment>
<reference evidence="7 8" key="1">
    <citation type="submission" date="2023-07" db="EMBL/GenBank/DDBJ databases">
        <title>Genomic Encyclopedia of Type Strains, Phase IV (KMG-IV): sequencing the most valuable type-strain genomes for metagenomic binning, comparative biology and taxonomic classification.</title>
        <authorList>
            <person name="Goeker M."/>
        </authorList>
    </citation>
    <scope>NUCLEOTIDE SEQUENCE [LARGE SCALE GENOMIC DNA]</scope>
    <source>
        <strain evidence="7 8">DSM 22616</strain>
    </source>
</reference>
<evidence type="ECO:0000313" key="8">
    <source>
        <dbReference type="Proteomes" id="UP001236559"/>
    </source>
</evidence>
<evidence type="ECO:0000313" key="7">
    <source>
        <dbReference type="EMBL" id="MDQ0274918.1"/>
    </source>
</evidence>
<evidence type="ECO:0000256" key="2">
    <source>
        <dbReference type="ARBA" id="ARBA00022614"/>
    </source>
</evidence>
<dbReference type="InterPro" id="IPR042229">
    <property type="entry name" value="Listeria/Bacterioides_rpt_sf"/>
</dbReference>
<organism evidence="7 8">
    <name type="scientific">Peptoniphilus koenoeneniae</name>
    <dbReference type="NCBI Taxonomy" id="507751"/>
    <lineage>
        <taxon>Bacteria</taxon>
        <taxon>Bacillati</taxon>
        <taxon>Bacillota</taxon>
        <taxon>Tissierellia</taxon>
        <taxon>Tissierellales</taxon>
        <taxon>Peptoniphilaceae</taxon>
        <taxon>Peptoniphilus</taxon>
    </lineage>
</organism>
<dbReference type="Pfam" id="PF12799">
    <property type="entry name" value="LRR_4"/>
    <property type="match status" value="1"/>
</dbReference>
<feature type="signal peptide" evidence="4">
    <location>
        <begin position="1"/>
        <end position="29"/>
    </location>
</feature>
<evidence type="ECO:0000259" key="6">
    <source>
        <dbReference type="Pfam" id="PF18998"/>
    </source>
</evidence>
<dbReference type="InterPro" id="IPR025875">
    <property type="entry name" value="Leu-rich_rpt_4"/>
</dbReference>
<dbReference type="RefSeq" id="WP_307495082.1">
    <property type="nucleotide sequence ID" value="NZ_JAUSTN010000004.1"/>
</dbReference>
<dbReference type="NCBIfam" id="TIGR02543">
    <property type="entry name" value="List_Bact_rpt"/>
    <property type="match status" value="4"/>
</dbReference>
<protein>
    <submittedName>
        <fullName evidence="7">Repeat protein (TIGR02543 family)</fullName>
    </submittedName>
</protein>
<gene>
    <name evidence="7" type="ORF">J2S72_000939</name>
</gene>
<dbReference type="Gene3D" id="3.30.457.10">
    <property type="entry name" value="Copper amine oxidase-like, N-terminal domain"/>
    <property type="match status" value="1"/>
</dbReference>
<keyword evidence="4" id="KW-0732">Signal</keyword>
<dbReference type="Pfam" id="PF07833">
    <property type="entry name" value="Cu_amine_oxidN1"/>
    <property type="match status" value="1"/>
</dbReference>
<feature type="domain" description="Bacterial repeat" evidence="6">
    <location>
        <begin position="976"/>
        <end position="1044"/>
    </location>
</feature>
<dbReference type="Proteomes" id="UP001236559">
    <property type="component" value="Unassembled WGS sequence"/>
</dbReference>
<sequence length="1304" mass="143964">MKKKRERPMAMLLAIMMIFMNFIITPVKAAPGDVAINEANFPDENFRKYVKTKDKDNNGILSKSELDAVTIINLDREPMTNLKGIEHFTKLKELYCIENKLKELYVKSNTKLTNLECNKNKLKTLDLSKNTELTYINCSENQLTALDLSKNTNLKFFDCHDNQLTNLDLKNNTNLETFYCFRNQLTTLDLTNKTNLKTFYCSQNQLTNLVLTNTTNLEDLSCWNNQLKTLNLSQNTNLKTLNCEENKLTALDLSNNTQLTKINCKDNQLAALDLGNNTQLKTLACDINKLTALDLSKNTELTDINCDHNKLTTLDLTNKTKLEYLSCVDNELTALDLKNNKNLKTLVCGRNQLAALDLKNNTELERLYCSYNELTTLDLSENKNLETLYCNNNQLTTLDLSQNTKLDRINCNDNQLTSLDLTNNAAVTKLEGYDQVYGIVVDKSTLLFDLNSLPGNFDPSNSRKWVGGAVTDNTLKLNDDKPTTVTYEYNVKPSLSTLRVTLNVKYGDVVTVTFNKNGHGGDPATIVKTIDKGSKVEKPSDPTDTEYDFDGWYTEEACTNKFDFTKAVNDNITLYAKWTKKTPPAPETVTITFNANGHGTAPSPLTVNKGEQATAPAAPTDTDYDFGGWYKEAGCTNKFDFTKPVNGDITLFAKWTAKTPPAPETVTITFNENGHGTAPSPITVNKGTVATAPADPTDANHDFGGWYKEAGCTNKFDFTQAVNASITLYAKWTAKTPPTETVTITFNENGHGTAPSPITVNKGTVATAPTDPTDTENDFGGWYTEAGCTNKFDFTKPVNGDITLFAKWTAKTPPVVETVTITFDANGHGTAPSPITVNKGTVATAPADPTDTENDFGGWYKEAGCTNKFDFPQAVNENIRLYAKWTKKTPPAVETVTITFDANGHGTAPSPITVNKGTVATAPADPTDANYDFVGWYKEAECTTKFDFSQAVNANIRLYAKWTKKTPPPTQYTLTASVNGGHGSVSPTNETKNAGETVTLTFAPDPGYELDEVTVNDTETGVMSNVLNVTMDGDKTVVVKFKAVGTPPIGTPVTITFDKNGGNGTMADVTKNKGESFTLPACTFTPPAGKEFKAWQVDGTEKNVGDNIVLNGDKIIKAVWKDIGSVPPTPPVPPTPYTPYPWIVYPGWYYNYEAPKPKEENKVTKMEMDWKIELTIGISTIDREINGVDSKIKMDVAPYIRDGRTMLPLRSVAEALGFDVEWNRSTKTVVLRNSSTRVEIPVDTNKIILNGTVYTSDVKPEIKNNRTMLTIANIARALGLRDGKDIIWNSKSKMVTIYRSIIVK</sequence>
<dbReference type="InterPro" id="IPR036582">
    <property type="entry name" value="Mao_N_sf"/>
</dbReference>
<evidence type="ECO:0000256" key="3">
    <source>
        <dbReference type="ARBA" id="ARBA00022737"/>
    </source>
</evidence>
<dbReference type="InterPro" id="IPR018247">
    <property type="entry name" value="EF_Hand_1_Ca_BS"/>
</dbReference>
<dbReference type="PROSITE" id="PS00018">
    <property type="entry name" value="EF_HAND_1"/>
    <property type="match status" value="1"/>
</dbReference>
<dbReference type="EMBL" id="JAUSTN010000004">
    <property type="protein sequence ID" value="MDQ0274918.1"/>
    <property type="molecule type" value="Genomic_DNA"/>
</dbReference>
<evidence type="ECO:0000256" key="1">
    <source>
        <dbReference type="ARBA" id="ARBA00004196"/>
    </source>
</evidence>
<evidence type="ECO:0000259" key="5">
    <source>
        <dbReference type="Pfam" id="PF07833"/>
    </source>
</evidence>
<dbReference type="InterPro" id="IPR044060">
    <property type="entry name" value="Bacterial_rp_domain"/>
</dbReference>
<dbReference type="Pfam" id="PF18998">
    <property type="entry name" value="Flg_new_2"/>
    <property type="match status" value="1"/>
</dbReference>
<dbReference type="Gene3D" id="3.80.10.10">
    <property type="entry name" value="Ribonuclease Inhibitor"/>
    <property type="match status" value="2"/>
</dbReference>
<dbReference type="InterPro" id="IPR032675">
    <property type="entry name" value="LRR_dom_sf"/>
</dbReference>
<proteinExistence type="predicted"/>
<keyword evidence="8" id="KW-1185">Reference proteome</keyword>
<dbReference type="Gene3D" id="2.60.40.4270">
    <property type="entry name" value="Listeria-Bacteroides repeat domain"/>
    <property type="match status" value="7"/>
</dbReference>
<keyword evidence="2" id="KW-0433">Leucine-rich repeat</keyword>
<evidence type="ECO:0000256" key="4">
    <source>
        <dbReference type="SAM" id="SignalP"/>
    </source>
</evidence>
<dbReference type="SUPFAM" id="SSF52058">
    <property type="entry name" value="L domain-like"/>
    <property type="match status" value="2"/>
</dbReference>
<accession>A0ABU0AUE8</accession>
<dbReference type="SUPFAM" id="SSF55383">
    <property type="entry name" value="Copper amine oxidase, domain N"/>
    <property type="match status" value="1"/>
</dbReference>
<feature type="domain" description="Copper amine oxidase-like N-terminal" evidence="5">
    <location>
        <begin position="1190"/>
        <end position="1297"/>
    </location>
</feature>
<name>A0ABU0AUE8_9FIRM</name>
<keyword evidence="3" id="KW-0677">Repeat</keyword>
<dbReference type="PANTHER" id="PTHR47566:SF1">
    <property type="entry name" value="PROTEIN NUD1"/>
    <property type="match status" value="1"/>
</dbReference>